<feature type="region of interest" description="Disordered" evidence="3">
    <location>
        <begin position="1"/>
        <end position="21"/>
    </location>
</feature>
<comment type="similarity">
    <text evidence="1">Belongs to the peptidase S33 family.</text>
</comment>
<gene>
    <name evidence="5" type="ORF">MVEN_00580500</name>
</gene>
<dbReference type="AlphaFoldDB" id="A0A8H6YNM9"/>
<evidence type="ECO:0000256" key="1">
    <source>
        <dbReference type="ARBA" id="ARBA00010088"/>
    </source>
</evidence>
<dbReference type="EMBL" id="JACAZI010000004">
    <property type="protein sequence ID" value="KAF7362339.1"/>
    <property type="molecule type" value="Genomic_DNA"/>
</dbReference>
<dbReference type="PANTHER" id="PTHR43248">
    <property type="entry name" value="2-SUCCINYL-6-HYDROXY-2,4-CYCLOHEXADIENE-1-CARBOXYLATE SYNTHASE"/>
    <property type="match status" value="1"/>
</dbReference>
<evidence type="ECO:0000256" key="2">
    <source>
        <dbReference type="ARBA" id="ARBA00022801"/>
    </source>
</evidence>
<dbReference type="PANTHER" id="PTHR43248:SF2">
    <property type="entry name" value="PROLYL AMINOPEPTIDASE"/>
    <property type="match status" value="1"/>
</dbReference>
<dbReference type="Proteomes" id="UP000620124">
    <property type="component" value="Unassembled WGS sequence"/>
</dbReference>
<evidence type="ECO:0000313" key="6">
    <source>
        <dbReference type="Proteomes" id="UP000620124"/>
    </source>
</evidence>
<dbReference type="Pfam" id="PF00561">
    <property type="entry name" value="Abhydrolase_1"/>
    <property type="match status" value="1"/>
</dbReference>
<dbReference type="Gene3D" id="3.40.50.1820">
    <property type="entry name" value="alpha/beta hydrolase"/>
    <property type="match status" value="1"/>
</dbReference>
<keyword evidence="2 5" id="KW-0378">Hydrolase</keyword>
<comment type="caution">
    <text evidence="5">The sequence shown here is derived from an EMBL/GenBank/DDBJ whole genome shotgun (WGS) entry which is preliminary data.</text>
</comment>
<evidence type="ECO:0000259" key="4">
    <source>
        <dbReference type="Pfam" id="PF00561"/>
    </source>
</evidence>
<protein>
    <submittedName>
        <fullName evidence="5">Alpha beta-hydrolase</fullName>
    </submittedName>
</protein>
<dbReference type="InterPro" id="IPR051601">
    <property type="entry name" value="Serine_prot/Carboxylest_S33"/>
</dbReference>
<proteinExistence type="inferred from homology"/>
<dbReference type="InterPro" id="IPR000073">
    <property type="entry name" value="AB_hydrolase_1"/>
</dbReference>
<dbReference type="InterPro" id="IPR029058">
    <property type="entry name" value="AB_hydrolase_fold"/>
</dbReference>
<keyword evidence="6" id="KW-1185">Reference proteome</keyword>
<dbReference type="GO" id="GO:0016787">
    <property type="term" value="F:hydrolase activity"/>
    <property type="evidence" value="ECO:0007669"/>
    <property type="project" value="UniProtKB-KW"/>
</dbReference>
<reference evidence="5" key="1">
    <citation type="submission" date="2020-05" db="EMBL/GenBank/DDBJ databases">
        <title>Mycena genomes resolve the evolution of fungal bioluminescence.</title>
        <authorList>
            <person name="Tsai I.J."/>
        </authorList>
    </citation>
    <scope>NUCLEOTIDE SEQUENCE</scope>
    <source>
        <strain evidence="5">CCC161011</strain>
    </source>
</reference>
<dbReference type="SUPFAM" id="SSF53474">
    <property type="entry name" value="alpha/beta-Hydrolases"/>
    <property type="match status" value="1"/>
</dbReference>
<evidence type="ECO:0000256" key="3">
    <source>
        <dbReference type="SAM" id="MobiDB-lite"/>
    </source>
</evidence>
<dbReference type="OrthoDB" id="1898734at2759"/>
<feature type="domain" description="AB hydrolase-1" evidence="4">
    <location>
        <begin position="32"/>
        <end position="187"/>
    </location>
</feature>
<evidence type="ECO:0000313" key="5">
    <source>
        <dbReference type="EMBL" id="KAF7362339.1"/>
    </source>
</evidence>
<accession>A0A8H6YNM9</accession>
<organism evidence="5 6">
    <name type="scientific">Mycena venus</name>
    <dbReference type="NCBI Taxonomy" id="2733690"/>
    <lineage>
        <taxon>Eukaryota</taxon>
        <taxon>Fungi</taxon>
        <taxon>Dikarya</taxon>
        <taxon>Basidiomycota</taxon>
        <taxon>Agaricomycotina</taxon>
        <taxon>Agaricomycetes</taxon>
        <taxon>Agaricomycetidae</taxon>
        <taxon>Agaricales</taxon>
        <taxon>Marasmiineae</taxon>
        <taxon>Mycenaceae</taxon>
        <taxon>Mycena</taxon>
    </lineage>
</organism>
<name>A0A8H6YNM9_9AGAR</name>
<sequence>MKARKSASFPEPSIPQSKANTVEDEEKLPYFVFLGGGPGFEFKTQRNAGHIAETLWMDPRGTGLSTHISQESFPPHLVTDQEKANYLKHFRADSIVKDCEELRKILLGDKQNAEDRKWTIMGSSYGGFCAITYLSFFPSGLKEVFLSGGLPPLTGHPERVYRSLIPMLKKRNQMYYEKYPLDVKRVRDIVAYLEENSVLLPTGGTLSIRRFQSIGIGLGVDGGIDRIHQLVFRMASDLQLIGKMTFKTLQLAEESGFHIDGNPLFCILHEQMYCQGYFSDTFSYRKYSITAPDTLRNGLGPAQWRKIPNSHGSTSKAYPILKHFSSAEKLYVSSIILYAVFDDFFNEVFPEFLDDFINLRPLKGVAHLLADDESWDALYDIEKLRKNEVKVSAVTYFNDMYVDFAIAQETASTIKNCEQYITNQLFHDGLYVDGKDVMKRLFQISKRVY</sequence>